<dbReference type="GO" id="GO:0016998">
    <property type="term" value="P:cell wall macromolecule catabolic process"/>
    <property type="evidence" value="ECO:0007669"/>
    <property type="project" value="InterPro"/>
</dbReference>
<evidence type="ECO:0008006" key="5">
    <source>
        <dbReference type="Google" id="ProtNLM"/>
    </source>
</evidence>
<dbReference type="InterPro" id="IPR002196">
    <property type="entry name" value="Glyco_hydro_24"/>
</dbReference>
<dbReference type="InterPro" id="IPR023346">
    <property type="entry name" value="Lysozyme-like_dom_sf"/>
</dbReference>
<sequence length="285" mass="31115">MKFIPNARSKMRAYSICTLILIALVLYGPEQYLAITGDVIDPYHVGYVMLFLIVFGIIGWFIDQTLPSILRTLKLAAISAVITAALLWLVSAPAFAMGDVPATKVGTSFQSGSSLPAWEETAVYAIPLTKQWEGTGPTFKCSRSARGICVRAYLDKIPEPDLPTICYGETSLTGTRVAMGDTRTIEQCEAGLSRIMRDLYWTKYRSGVTIKYMPPQVDAVFTDLSWNVGPFAVLKSSALKSANRGDFADACYRHTFYNKSGGLVVRGLALRRSAGYDVCMSGVGA</sequence>
<feature type="transmembrane region" description="Helical" evidence="3">
    <location>
        <begin position="75"/>
        <end position="96"/>
    </location>
</feature>
<dbReference type="SUPFAM" id="SSF53955">
    <property type="entry name" value="Lysozyme-like"/>
    <property type="match status" value="1"/>
</dbReference>
<dbReference type="GO" id="GO:0009253">
    <property type="term" value="P:peptidoglycan catabolic process"/>
    <property type="evidence" value="ECO:0007669"/>
    <property type="project" value="InterPro"/>
</dbReference>
<keyword evidence="1" id="KW-0929">Antimicrobial</keyword>
<organism evidence="4">
    <name type="scientific">marine sediment metagenome</name>
    <dbReference type="NCBI Taxonomy" id="412755"/>
    <lineage>
        <taxon>unclassified sequences</taxon>
        <taxon>metagenomes</taxon>
        <taxon>ecological metagenomes</taxon>
    </lineage>
</organism>
<keyword evidence="3" id="KW-1133">Transmembrane helix</keyword>
<comment type="caution">
    <text evidence="4">The sequence shown here is derived from an EMBL/GenBank/DDBJ whole genome shotgun (WGS) entry which is preliminary data.</text>
</comment>
<accession>A0A0F9SL40</accession>
<dbReference type="Pfam" id="PF00959">
    <property type="entry name" value="Phage_lysozyme"/>
    <property type="match status" value="1"/>
</dbReference>
<dbReference type="PANTHER" id="PTHR38107">
    <property type="match status" value="1"/>
</dbReference>
<evidence type="ECO:0000256" key="2">
    <source>
        <dbReference type="ARBA" id="ARBA00022638"/>
    </source>
</evidence>
<dbReference type="InterPro" id="IPR023347">
    <property type="entry name" value="Lysozyme_dom_sf"/>
</dbReference>
<name>A0A0F9SL40_9ZZZZ</name>
<dbReference type="AlphaFoldDB" id="A0A0F9SL40"/>
<protein>
    <recommendedName>
        <fullName evidence="5">Lysozyme</fullName>
    </recommendedName>
</protein>
<feature type="transmembrane region" description="Helical" evidence="3">
    <location>
        <begin position="44"/>
        <end position="63"/>
    </location>
</feature>
<dbReference type="EMBL" id="LAZR01000420">
    <property type="protein sequence ID" value="KKN69700.1"/>
    <property type="molecule type" value="Genomic_DNA"/>
</dbReference>
<dbReference type="Gene3D" id="1.10.530.40">
    <property type="match status" value="1"/>
</dbReference>
<keyword evidence="3" id="KW-0472">Membrane</keyword>
<evidence type="ECO:0000313" key="4">
    <source>
        <dbReference type="EMBL" id="KKN69700.1"/>
    </source>
</evidence>
<dbReference type="PANTHER" id="PTHR38107:SF3">
    <property type="entry name" value="LYSOZYME RRRD-RELATED"/>
    <property type="match status" value="1"/>
</dbReference>
<gene>
    <name evidence="4" type="ORF">LCGC14_0438000</name>
</gene>
<proteinExistence type="predicted"/>
<dbReference type="GO" id="GO:0031640">
    <property type="term" value="P:killing of cells of another organism"/>
    <property type="evidence" value="ECO:0007669"/>
    <property type="project" value="UniProtKB-KW"/>
</dbReference>
<keyword evidence="3" id="KW-0812">Transmembrane</keyword>
<evidence type="ECO:0000256" key="1">
    <source>
        <dbReference type="ARBA" id="ARBA00022529"/>
    </source>
</evidence>
<reference evidence="4" key="1">
    <citation type="journal article" date="2015" name="Nature">
        <title>Complex archaea that bridge the gap between prokaryotes and eukaryotes.</title>
        <authorList>
            <person name="Spang A."/>
            <person name="Saw J.H."/>
            <person name="Jorgensen S.L."/>
            <person name="Zaremba-Niedzwiedzka K."/>
            <person name="Martijn J."/>
            <person name="Lind A.E."/>
            <person name="van Eijk R."/>
            <person name="Schleper C."/>
            <person name="Guy L."/>
            <person name="Ettema T.J."/>
        </authorList>
    </citation>
    <scope>NUCLEOTIDE SEQUENCE</scope>
</reference>
<dbReference type="GO" id="GO:0042742">
    <property type="term" value="P:defense response to bacterium"/>
    <property type="evidence" value="ECO:0007669"/>
    <property type="project" value="UniProtKB-KW"/>
</dbReference>
<keyword evidence="2" id="KW-0081">Bacteriolytic enzyme</keyword>
<dbReference type="InterPro" id="IPR051018">
    <property type="entry name" value="Bacteriophage_GH24"/>
</dbReference>
<dbReference type="GO" id="GO:0003796">
    <property type="term" value="F:lysozyme activity"/>
    <property type="evidence" value="ECO:0007669"/>
    <property type="project" value="InterPro"/>
</dbReference>
<feature type="transmembrane region" description="Helical" evidence="3">
    <location>
        <begin position="12"/>
        <end position="29"/>
    </location>
</feature>
<evidence type="ECO:0000256" key="3">
    <source>
        <dbReference type="SAM" id="Phobius"/>
    </source>
</evidence>